<proteinExistence type="predicted"/>
<feature type="transmembrane region" description="Helical" evidence="1">
    <location>
        <begin position="6"/>
        <end position="26"/>
    </location>
</feature>
<keyword evidence="2" id="KW-0496">Mitochondrion</keyword>
<evidence type="ECO:0000256" key="1">
    <source>
        <dbReference type="SAM" id="Phobius"/>
    </source>
</evidence>
<gene>
    <name evidence="2" type="primary">atp8</name>
</gene>
<evidence type="ECO:0000313" key="2">
    <source>
        <dbReference type="EMBL" id="CAL24373.1"/>
    </source>
</evidence>
<geneLocation type="mitochondrion" evidence="2"/>
<keyword evidence="1" id="KW-0812">Transmembrane</keyword>
<protein>
    <submittedName>
        <fullName evidence="2">ATPase subunit 8</fullName>
    </submittedName>
</protein>
<organism evidence="2">
    <name type="scientific">Clavelina lepadiformis</name>
    <name type="common">Light-bulb sea squirt</name>
    <name type="synonym">Ascidia lepadiformis</name>
    <dbReference type="NCBI Taxonomy" id="159417"/>
    <lineage>
        <taxon>Eukaryota</taxon>
        <taxon>Metazoa</taxon>
        <taxon>Chordata</taxon>
        <taxon>Tunicata</taxon>
        <taxon>Ascidiacea</taxon>
        <taxon>Aplousobranchia</taxon>
        <taxon>Clavelinidae</taxon>
        <taxon>Clavelina</taxon>
    </lineage>
</organism>
<keyword evidence="1" id="KW-1133">Transmembrane helix</keyword>
<accession>D0Z5R2</accession>
<keyword evidence="1" id="KW-0472">Membrane</keyword>
<reference evidence="2" key="1">
    <citation type="journal article" date="2009" name="Mol. Biol. Evol.">
        <title>Hyper-variability of ascidian mitochondrial gene order: exposing the myth of deuterostome organelle genome stability.</title>
        <authorList>
            <person name="Gissi C."/>
            <person name="Pesole G."/>
            <person name="Mastrototaro F."/>
            <person name="Iannelli F."/>
            <person name="Guida V."/>
            <person name="Griggio F."/>
        </authorList>
    </citation>
    <scope>NUCLEOTIDE SEQUENCE</scope>
    <source>
        <tissue evidence="2">Siphon muscle</tissue>
    </source>
</reference>
<dbReference type="AlphaFoldDB" id="D0Z5R2"/>
<dbReference type="EMBL" id="AM292603">
    <property type="protein sequence ID" value="CAL24373.1"/>
    <property type="molecule type" value="Genomic_DNA"/>
</dbReference>
<name>D0Z5R2_CLALP</name>
<sequence>MPHMNMYTFFFLEFFGGVMVLGLFLMMN</sequence>